<evidence type="ECO:0000313" key="2">
    <source>
        <dbReference type="Proteomes" id="UP000663828"/>
    </source>
</evidence>
<comment type="caution">
    <text evidence="1">The sequence shown here is derived from an EMBL/GenBank/DDBJ whole genome shotgun (WGS) entry which is preliminary data.</text>
</comment>
<dbReference type="Proteomes" id="UP000663828">
    <property type="component" value="Unassembled WGS sequence"/>
</dbReference>
<organism evidence="1 2">
    <name type="scientific">Adineta ricciae</name>
    <name type="common">Rotifer</name>
    <dbReference type="NCBI Taxonomy" id="249248"/>
    <lineage>
        <taxon>Eukaryota</taxon>
        <taxon>Metazoa</taxon>
        <taxon>Spiralia</taxon>
        <taxon>Gnathifera</taxon>
        <taxon>Rotifera</taxon>
        <taxon>Eurotatoria</taxon>
        <taxon>Bdelloidea</taxon>
        <taxon>Adinetida</taxon>
        <taxon>Adinetidae</taxon>
        <taxon>Adineta</taxon>
    </lineage>
</organism>
<reference evidence="1" key="1">
    <citation type="submission" date="2021-02" db="EMBL/GenBank/DDBJ databases">
        <authorList>
            <person name="Nowell W R."/>
        </authorList>
    </citation>
    <scope>NUCLEOTIDE SEQUENCE</scope>
</reference>
<evidence type="ECO:0008006" key="3">
    <source>
        <dbReference type="Google" id="ProtNLM"/>
    </source>
</evidence>
<dbReference type="EMBL" id="CAJNOR010005409">
    <property type="protein sequence ID" value="CAF1561242.1"/>
    <property type="molecule type" value="Genomic_DNA"/>
</dbReference>
<dbReference type="AlphaFoldDB" id="A0A815XSK1"/>
<evidence type="ECO:0000313" key="1">
    <source>
        <dbReference type="EMBL" id="CAF1561242.1"/>
    </source>
</evidence>
<proteinExistence type="predicted"/>
<protein>
    <recommendedName>
        <fullName evidence="3">Apple domain-containing protein</fullName>
    </recommendedName>
</protein>
<accession>A0A815XSK1</accession>
<sequence>MDESVSIKFLYAFLSIFVEQAMTLNSRSSYMSSMTDFQLQCANTTCLPLSTVGLSTVLQCEIACLAQNLCQVASFNKLLFICQLFTNMTYQTSTVIPQMNSILMIVISRTQIPID</sequence>
<keyword evidence="2" id="KW-1185">Reference proteome</keyword>
<gene>
    <name evidence="1" type="ORF">XAT740_LOCUS43636</name>
</gene>
<name>A0A815XSK1_ADIRI</name>